<dbReference type="AlphaFoldDB" id="W9CPB3"/>
<dbReference type="SUPFAM" id="SSF49899">
    <property type="entry name" value="Concanavalin A-like lectins/glucanases"/>
    <property type="match status" value="1"/>
</dbReference>
<dbReference type="PANTHER" id="PTHR37536">
    <property type="entry name" value="PUTATIVE (AFU_ORTHOLOGUE AFUA_3G02970)-RELATED"/>
    <property type="match status" value="1"/>
</dbReference>
<keyword evidence="4" id="KW-1185">Reference proteome</keyword>
<sequence length="243" mass="26105">MKLNTFARLVALATTISAALQPFTSQIKIIAWAGIAFPDQVRADNDHADPFAGVTAHFVVPAPQDKNPGRVYAWVGIDGNVFGKSDRVIRTGVDIETLVNDLTLAISLHSTMDSANAIITNANGGLTLMQTFDASKVLHKATGKTAQFIIERVETQITDTDTSLTYAPLLNFGTVQFTKCVATTFGYQSVDLSGGLDGSRKVAVYPLTMYLRDDVYPLGELAFGKKTGELTTEIVWRGAGTNG</sequence>
<dbReference type="GO" id="GO:0070007">
    <property type="term" value="F:glutamic-type endopeptidase activity"/>
    <property type="evidence" value="ECO:0007669"/>
    <property type="project" value="InterPro"/>
</dbReference>
<gene>
    <name evidence="3" type="ORF">SBOR_3201</name>
</gene>
<comment type="caution">
    <text evidence="3">The sequence shown here is derived from an EMBL/GenBank/DDBJ whole genome shotgun (WGS) entry which is preliminary data.</text>
</comment>
<evidence type="ECO:0000313" key="3">
    <source>
        <dbReference type="EMBL" id="ESZ96469.1"/>
    </source>
</evidence>
<feature type="signal peptide" evidence="2">
    <location>
        <begin position="1"/>
        <end position="18"/>
    </location>
</feature>
<feature type="chain" id="PRO_5004922110" evidence="2">
    <location>
        <begin position="19"/>
        <end position="243"/>
    </location>
</feature>
<dbReference type="Gene3D" id="2.60.120.700">
    <property type="entry name" value="Peptidase G1"/>
    <property type="match status" value="2"/>
</dbReference>
<dbReference type="GO" id="GO:0006508">
    <property type="term" value="P:proteolysis"/>
    <property type="evidence" value="ECO:0007669"/>
    <property type="project" value="InterPro"/>
</dbReference>
<dbReference type="Pfam" id="PF01828">
    <property type="entry name" value="Peptidase_A4"/>
    <property type="match status" value="2"/>
</dbReference>
<feature type="active site" description="Proton acceptor" evidence="1">
    <location>
        <position position="151"/>
    </location>
</feature>
<dbReference type="OrthoDB" id="2862635at2759"/>
<dbReference type="InterPro" id="IPR000250">
    <property type="entry name" value="Peptidase_G1"/>
</dbReference>
<dbReference type="InterPro" id="IPR038656">
    <property type="entry name" value="Peptidase_G1_sf"/>
</dbReference>
<evidence type="ECO:0000256" key="2">
    <source>
        <dbReference type="SAM" id="SignalP"/>
    </source>
</evidence>
<keyword evidence="2" id="KW-0732">Signal</keyword>
<accession>W9CPB3</accession>
<dbReference type="EMBL" id="AYSA01000137">
    <property type="protein sequence ID" value="ESZ96469.1"/>
    <property type="molecule type" value="Genomic_DNA"/>
</dbReference>
<reference evidence="3 4" key="1">
    <citation type="journal article" date="2014" name="Genome Announc.">
        <title>Draft genome sequence of Sclerotinia borealis, a psychrophilic plant pathogenic fungus.</title>
        <authorList>
            <person name="Mardanov A.V."/>
            <person name="Beletsky A.V."/>
            <person name="Kadnikov V.V."/>
            <person name="Ignatov A.N."/>
            <person name="Ravin N.V."/>
        </authorList>
    </citation>
    <scope>NUCLEOTIDE SEQUENCE [LARGE SCALE GENOMIC DNA]</scope>
    <source>
        <strain evidence="4">F-4157</strain>
    </source>
</reference>
<evidence type="ECO:0000313" key="4">
    <source>
        <dbReference type="Proteomes" id="UP000019487"/>
    </source>
</evidence>
<dbReference type="PANTHER" id="PTHR37536:SF1">
    <property type="entry name" value="ASPERGILLOPEPSIN, PUTAITVE (AFU_ORTHOLOGUE AFUA_7G01200)"/>
    <property type="match status" value="1"/>
</dbReference>
<dbReference type="HOGENOM" id="CLU_1143103_0_0_1"/>
<organism evidence="3 4">
    <name type="scientific">Sclerotinia borealis (strain F-4128)</name>
    <dbReference type="NCBI Taxonomy" id="1432307"/>
    <lineage>
        <taxon>Eukaryota</taxon>
        <taxon>Fungi</taxon>
        <taxon>Dikarya</taxon>
        <taxon>Ascomycota</taxon>
        <taxon>Pezizomycotina</taxon>
        <taxon>Leotiomycetes</taxon>
        <taxon>Helotiales</taxon>
        <taxon>Sclerotiniaceae</taxon>
        <taxon>Sclerotinia</taxon>
    </lineage>
</organism>
<dbReference type="InterPro" id="IPR013320">
    <property type="entry name" value="ConA-like_dom_sf"/>
</dbReference>
<name>W9CPB3_SCLBF</name>
<protein>
    <submittedName>
        <fullName evidence="3">Uncharacterized protein</fullName>
    </submittedName>
</protein>
<proteinExistence type="predicted"/>
<evidence type="ECO:0000256" key="1">
    <source>
        <dbReference type="PIRSR" id="PIRSR600250-50"/>
    </source>
</evidence>
<dbReference type="Proteomes" id="UP000019487">
    <property type="component" value="Unassembled WGS sequence"/>
</dbReference>